<keyword evidence="4" id="KW-1185">Reference proteome</keyword>
<dbReference type="Gene3D" id="1.10.3210.10">
    <property type="entry name" value="Hypothetical protein af1432"/>
    <property type="match status" value="1"/>
</dbReference>
<dbReference type="PANTHER" id="PTHR11373">
    <property type="entry name" value="DEOXYNUCLEOSIDE TRIPHOSPHATE TRIPHOSPHOHYDROLASE"/>
    <property type="match status" value="1"/>
</dbReference>
<feature type="domain" description="HD" evidence="2">
    <location>
        <begin position="56"/>
        <end position="165"/>
    </location>
</feature>
<dbReference type="InterPro" id="IPR003607">
    <property type="entry name" value="HD/PDEase_dom"/>
</dbReference>
<dbReference type="Gene3D" id="3.30.70.2760">
    <property type="match status" value="1"/>
</dbReference>
<dbReference type="PANTHER" id="PTHR11373:SF4">
    <property type="entry name" value="DEOXYNUCLEOSIDE TRIPHOSPHATE TRIPHOSPHOHYDROLASE SAMHD1"/>
    <property type="match status" value="1"/>
</dbReference>
<sequence length="423" mass="49303">MENEENDKVIADPIHGMMTFKPYLMKIINHKYFQRLRHIKQLQGVEHVYPGGVHSRFSHSLGMCYLAGKVLDKLNKETIETDYEITGLERKCVTISALCRDIGHGPFSYLYESLGEEFFSDKNEHITRGVEITKIIIDEVQLFNESESENAKTMIENMLKGKKVEDMEEEAERKKAFLYQIVRNEDNGVDVNRWDYICRDSHACGFVSNFDINRTVSGLRVVPYQTDGIDANVLAFPLKDQINLYNMFNLRFTLYSKVYYHPVVRCAEEINSISTKECRSQNKDFCLMDDKLLYLIYHADDDSSKLIYAKAIMDRIYDRDFYFCIYTQPLDRSEQIAKVDYGKKTENPIKDVYFYSKESDYAFKDDPPTSSPMVPQCFEEVTLRVICTLSKTDCDGFKGEIQSKIKQFIDELINPQRSYCCIL</sequence>
<gene>
    <name evidence="3" type="ORF">KUTeg_015354</name>
</gene>
<protein>
    <recommendedName>
        <fullName evidence="2">HD domain-containing protein</fullName>
    </recommendedName>
</protein>
<reference evidence="3 4" key="1">
    <citation type="submission" date="2022-12" db="EMBL/GenBank/DDBJ databases">
        <title>Chromosome-level genome of Tegillarca granosa.</title>
        <authorList>
            <person name="Kim J."/>
        </authorList>
    </citation>
    <scope>NUCLEOTIDE SEQUENCE [LARGE SCALE GENOMIC DNA]</scope>
    <source>
        <strain evidence="3">Teg-2019</strain>
        <tissue evidence="3">Adductor muscle</tissue>
    </source>
</reference>
<dbReference type="EMBL" id="JARBDR010000793">
    <property type="protein sequence ID" value="KAJ8307270.1"/>
    <property type="molecule type" value="Genomic_DNA"/>
</dbReference>
<accession>A0ABQ9EUE2</accession>
<evidence type="ECO:0000256" key="1">
    <source>
        <dbReference type="ARBA" id="ARBA00005776"/>
    </source>
</evidence>
<dbReference type="Proteomes" id="UP001217089">
    <property type="component" value="Unassembled WGS sequence"/>
</dbReference>
<proteinExistence type="inferred from homology"/>
<dbReference type="InterPro" id="IPR006674">
    <property type="entry name" value="HD_domain"/>
</dbReference>
<comment type="similarity">
    <text evidence="1">Belongs to the SAMHD1 family.</text>
</comment>
<evidence type="ECO:0000313" key="4">
    <source>
        <dbReference type="Proteomes" id="UP001217089"/>
    </source>
</evidence>
<comment type="caution">
    <text evidence="3">The sequence shown here is derived from an EMBL/GenBank/DDBJ whole genome shotgun (WGS) entry which is preliminary data.</text>
</comment>
<dbReference type="SUPFAM" id="SSF109604">
    <property type="entry name" value="HD-domain/PDEase-like"/>
    <property type="match status" value="1"/>
</dbReference>
<dbReference type="CDD" id="cd00077">
    <property type="entry name" value="HDc"/>
    <property type="match status" value="1"/>
</dbReference>
<evidence type="ECO:0000313" key="3">
    <source>
        <dbReference type="EMBL" id="KAJ8307270.1"/>
    </source>
</evidence>
<dbReference type="Pfam" id="PF01966">
    <property type="entry name" value="HD"/>
    <property type="match status" value="1"/>
</dbReference>
<organism evidence="3 4">
    <name type="scientific">Tegillarca granosa</name>
    <name type="common">Malaysian cockle</name>
    <name type="synonym">Anadara granosa</name>
    <dbReference type="NCBI Taxonomy" id="220873"/>
    <lineage>
        <taxon>Eukaryota</taxon>
        <taxon>Metazoa</taxon>
        <taxon>Spiralia</taxon>
        <taxon>Lophotrochozoa</taxon>
        <taxon>Mollusca</taxon>
        <taxon>Bivalvia</taxon>
        <taxon>Autobranchia</taxon>
        <taxon>Pteriomorphia</taxon>
        <taxon>Arcoida</taxon>
        <taxon>Arcoidea</taxon>
        <taxon>Arcidae</taxon>
        <taxon>Tegillarca</taxon>
    </lineage>
</organism>
<evidence type="ECO:0000259" key="2">
    <source>
        <dbReference type="Pfam" id="PF01966"/>
    </source>
</evidence>
<name>A0ABQ9EUE2_TEGGR</name>
<dbReference type="InterPro" id="IPR050135">
    <property type="entry name" value="dGTPase-like"/>
</dbReference>